<organism evidence="2 3">
    <name type="scientific">Hoyosella subflava (strain DSM 45089 / JCM 17490 / NBRC 109087 / DQS3-9A1)</name>
    <name type="common">Amycolicicoccus subflavus</name>
    <dbReference type="NCBI Taxonomy" id="443218"/>
    <lineage>
        <taxon>Bacteria</taxon>
        <taxon>Bacillati</taxon>
        <taxon>Actinomycetota</taxon>
        <taxon>Actinomycetes</taxon>
        <taxon>Mycobacteriales</taxon>
        <taxon>Hoyosellaceae</taxon>
        <taxon>Hoyosella</taxon>
    </lineage>
</organism>
<protein>
    <submittedName>
        <fullName evidence="2">Uncharacterized protein</fullName>
    </submittedName>
</protein>
<evidence type="ECO:0000313" key="3">
    <source>
        <dbReference type="Proteomes" id="UP000009235"/>
    </source>
</evidence>
<dbReference type="RefSeq" id="WP_013807402.1">
    <property type="nucleotide sequence ID" value="NC_015564.1"/>
</dbReference>
<evidence type="ECO:0000313" key="2">
    <source>
        <dbReference type="EMBL" id="AEF41053.1"/>
    </source>
</evidence>
<dbReference type="eggNOG" id="ENOG5033MVM">
    <property type="taxonomic scope" value="Bacteria"/>
</dbReference>
<sequence length="221" mass="24909">MSPADDNGSDSAAISGDPVQRLTDLRERAKSDRAAACGEVWAWLRQLRDSDLRDYDRAARELEALFRAGRPPAELHGQTEGMLVMTTTLPILDRTVTAVTDLWMPWEGKRFAPEGGSNRISSRASTPLRLLWPLYSMTQTEDGTLAFEFKTHVEESRDKDAEDQKVLVIDYKSIETNPRLLIRSIRDELVELAPGVFLGKILFRVAGKYMKIGFFALHKVD</sequence>
<dbReference type="KEGG" id="asd:AS9A_2606"/>
<name>F6EGK0_HOYSD</name>
<dbReference type="AlphaFoldDB" id="F6EGK0"/>
<reference evidence="2 3" key="1">
    <citation type="journal article" date="2011" name="J. Bacteriol.">
        <title>Complete genome sequence of Amycolicicoccus subflavus DQS3-9A1T, an actinomycete isolated from crude oil-polluted soil.</title>
        <authorList>
            <person name="Cai M."/>
            <person name="Chen W.M."/>
            <person name="Nie Y."/>
            <person name="Chi C.Q."/>
            <person name="Wang Y.N."/>
            <person name="Tang Y.Q."/>
            <person name="Li G.Y."/>
            <person name="Wu X.L."/>
        </authorList>
    </citation>
    <scope>NUCLEOTIDE SEQUENCE [LARGE SCALE GENOMIC DNA]</scope>
    <source>
        <strain evidence="3">DSM 45089 / DQS3-9A1</strain>
    </source>
</reference>
<feature type="region of interest" description="Disordered" evidence="1">
    <location>
        <begin position="1"/>
        <end position="20"/>
    </location>
</feature>
<proteinExistence type="predicted"/>
<dbReference type="Proteomes" id="UP000009235">
    <property type="component" value="Chromosome"/>
</dbReference>
<dbReference type="EMBL" id="CP002786">
    <property type="protein sequence ID" value="AEF41053.1"/>
    <property type="molecule type" value="Genomic_DNA"/>
</dbReference>
<accession>F6EGK0</accession>
<dbReference type="HOGENOM" id="CLU_1223303_0_0_11"/>
<keyword evidence="3" id="KW-1185">Reference proteome</keyword>
<gene>
    <name evidence="2" type="ordered locus">AS9A_2606</name>
</gene>
<evidence type="ECO:0000256" key="1">
    <source>
        <dbReference type="SAM" id="MobiDB-lite"/>
    </source>
</evidence>
<dbReference type="OrthoDB" id="509694at2"/>